<dbReference type="EMBL" id="CP000580">
    <property type="protein sequence ID" value="ABO00239.1"/>
    <property type="molecule type" value="Genomic_DNA"/>
</dbReference>
<accession>A0A5Q5CL86</accession>
<name>A0A5Q5CL86_MYCSJ</name>
<reference evidence="7" key="1">
    <citation type="submission" date="2007-02" db="EMBL/GenBank/DDBJ databases">
        <title>Complete sequence of Mycobacterium sp. JLS.</title>
        <authorList>
            <consortium name="US DOE Joint Genome Institute"/>
            <person name="Copeland A."/>
            <person name="Lucas S."/>
            <person name="Lapidus A."/>
            <person name="Barry K."/>
            <person name="Detter J.C."/>
            <person name="Glavina del Rio T."/>
            <person name="Hammon N."/>
            <person name="Israni S."/>
            <person name="Dalin E."/>
            <person name="Tice H."/>
            <person name="Pitluck S."/>
            <person name="Chain P."/>
            <person name="Malfatti S."/>
            <person name="Shin M."/>
            <person name="Vergez L."/>
            <person name="Schmutz J."/>
            <person name="Larimer F."/>
            <person name="Land M."/>
            <person name="Hauser L."/>
            <person name="Kyrpides N."/>
            <person name="Mikhailova N."/>
            <person name="Miller C.D."/>
            <person name="Anderson A.J."/>
            <person name="Sims R.C."/>
            <person name="Richardson P."/>
        </authorList>
    </citation>
    <scope>NUCLEOTIDE SEQUENCE [LARGE SCALE GENOMIC DNA]</scope>
    <source>
        <strain evidence="7">JLS</strain>
    </source>
</reference>
<keyword evidence="5 6" id="KW-0472">Membrane</keyword>
<keyword evidence="4 6" id="KW-1133">Transmembrane helix</keyword>
<dbReference type="PRINTS" id="PR00119">
    <property type="entry name" value="CATATPASE"/>
</dbReference>
<dbReference type="Pfam" id="PF00702">
    <property type="entry name" value="Hydrolase"/>
    <property type="match status" value="1"/>
</dbReference>
<dbReference type="Gene3D" id="3.40.50.1000">
    <property type="entry name" value="HAD superfamily/HAD-like"/>
    <property type="match status" value="1"/>
</dbReference>
<dbReference type="PANTHER" id="PTHR43520:SF8">
    <property type="entry name" value="P-TYPE CU(+) TRANSPORTER"/>
    <property type="match status" value="1"/>
</dbReference>
<dbReference type="GO" id="GO:0005524">
    <property type="term" value="F:ATP binding"/>
    <property type="evidence" value="ECO:0007669"/>
    <property type="project" value="InterPro"/>
</dbReference>
<dbReference type="KEGG" id="mjl:Mjls_4467"/>
<evidence type="ECO:0000256" key="5">
    <source>
        <dbReference type="ARBA" id="ARBA00023136"/>
    </source>
</evidence>
<dbReference type="NCBIfam" id="TIGR01494">
    <property type="entry name" value="ATPase_P-type"/>
    <property type="match status" value="1"/>
</dbReference>
<evidence type="ECO:0000313" key="7">
    <source>
        <dbReference type="EMBL" id="ABO00239.1"/>
    </source>
</evidence>
<dbReference type="Gene3D" id="3.40.1110.10">
    <property type="entry name" value="Calcium-transporting ATPase, cytoplasmic domain N"/>
    <property type="match status" value="1"/>
</dbReference>
<evidence type="ECO:0000256" key="3">
    <source>
        <dbReference type="ARBA" id="ARBA00022967"/>
    </source>
</evidence>
<sequence length="257" mass="26647">MPVPEDFANVEGKGVHGIVDGHAVVVGRESLLADWAQHLSPDLSHAKARAQAQGKTVVAVGWDGQARGVLVIADTVKPASAQAISQMRDIGLTPVLLTGDNEAVARQIAAEVGIDDVIAEVMPEGKVDVIARLQAEGKTVAMVGDGVNDAPALAQADLGLAMGTGTDVAIEASDITLVRGDLRSAVDAIRLSRETLSTIKTNLFWAFAYNVAAIPVAALGMLNPMLAGAAMAFSSVFVVGNSLRLRRFKTTSADTTS</sequence>
<dbReference type="InterPro" id="IPR023299">
    <property type="entry name" value="ATPase_P-typ_cyto_dom_N"/>
</dbReference>
<dbReference type="SUPFAM" id="SSF56784">
    <property type="entry name" value="HAD-like"/>
    <property type="match status" value="1"/>
</dbReference>
<dbReference type="PROSITE" id="PS01229">
    <property type="entry name" value="COF_2"/>
    <property type="match status" value="1"/>
</dbReference>
<dbReference type="GO" id="GO:0016020">
    <property type="term" value="C:membrane"/>
    <property type="evidence" value="ECO:0007669"/>
    <property type="project" value="UniProtKB-SubCell"/>
</dbReference>
<dbReference type="InterPro" id="IPR036412">
    <property type="entry name" value="HAD-like_sf"/>
</dbReference>
<dbReference type="PRINTS" id="PR00120">
    <property type="entry name" value="HATPASE"/>
</dbReference>
<dbReference type="SUPFAM" id="SSF81660">
    <property type="entry name" value="Metal cation-transporting ATPase, ATP-binding domain N"/>
    <property type="match status" value="1"/>
</dbReference>
<proteinExistence type="predicted"/>
<dbReference type="GO" id="GO:0043682">
    <property type="term" value="F:P-type divalent copper transporter activity"/>
    <property type="evidence" value="ECO:0007669"/>
    <property type="project" value="TreeGrafter"/>
</dbReference>
<feature type="transmembrane region" description="Helical" evidence="6">
    <location>
        <begin position="225"/>
        <end position="243"/>
    </location>
</feature>
<keyword evidence="3" id="KW-1278">Translocase</keyword>
<dbReference type="GO" id="GO:0055070">
    <property type="term" value="P:copper ion homeostasis"/>
    <property type="evidence" value="ECO:0007669"/>
    <property type="project" value="TreeGrafter"/>
</dbReference>
<evidence type="ECO:0000256" key="2">
    <source>
        <dbReference type="ARBA" id="ARBA00022692"/>
    </source>
</evidence>
<evidence type="ECO:0000256" key="4">
    <source>
        <dbReference type="ARBA" id="ARBA00022989"/>
    </source>
</evidence>
<dbReference type="GO" id="GO:0005507">
    <property type="term" value="F:copper ion binding"/>
    <property type="evidence" value="ECO:0007669"/>
    <property type="project" value="TreeGrafter"/>
</dbReference>
<keyword evidence="2 6" id="KW-0812">Transmembrane</keyword>
<protein>
    <submittedName>
        <fullName evidence="7">ATPase, P-type (Transporting), HAD superfamily, subfamily IC</fullName>
    </submittedName>
</protein>
<dbReference type="PANTHER" id="PTHR43520">
    <property type="entry name" value="ATP7, ISOFORM B"/>
    <property type="match status" value="1"/>
</dbReference>
<comment type="subcellular location">
    <subcellularLocation>
        <location evidence="1">Membrane</location>
    </subcellularLocation>
</comment>
<feature type="transmembrane region" description="Helical" evidence="6">
    <location>
        <begin position="202"/>
        <end position="219"/>
    </location>
</feature>
<dbReference type="InterPro" id="IPR023214">
    <property type="entry name" value="HAD_sf"/>
</dbReference>
<evidence type="ECO:0000256" key="6">
    <source>
        <dbReference type="SAM" id="Phobius"/>
    </source>
</evidence>
<evidence type="ECO:0000256" key="1">
    <source>
        <dbReference type="ARBA" id="ARBA00004370"/>
    </source>
</evidence>
<dbReference type="AlphaFoldDB" id="A0A5Q5CL86"/>
<dbReference type="GO" id="GO:0016887">
    <property type="term" value="F:ATP hydrolysis activity"/>
    <property type="evidence" value="ECO:0007669"/>
    <property type="project" value="InterPro"/>
</dbReference>
<gene>
    <name evidence="7" type="ordered locus">Mjls_4467</name>
</gene>
<dbReference type="InterPro" id="IPR001757">
    <property type="entry name" value="P_typ_ATPase"/>
</dbReference>
<organism evidence="7">
    <name type="scientific">Mycobacterium sp. (strain JLS)</name>
    <dbReference type="NCBI Taxonomy" id="164757"/>
    <lineage>
        <taxon>Bacteria</taxon>
        <taxon>Bacillati</taxon>
        <taxon>Actinomycetota</taxon>
        <taxon>Actinomycetes</taxon>
        <taxon>Mycobacteriales</taxon>
        <taxon>Mycobacteriaceae</taxon>
        <taxon>Mycobacterium</taxon>
    </lineage>
</organism>